<proteinExistence type="predicted"/>
<sequence length="169" mass="17689">MSLSSLAARPRVVLVPGRDASGAAAWPRQHGLALEFDALFLRQDAGSSLDSEEILTTLDGKPSVLIAHGEGSTAALTSAVEHPDLVRALVLCEPWLPSLTSPDPGDARAGIIPGVPTLVLSGGWEPAYERTARLLADSGAEHHVAPGGHRPQDSPQGATVIKDFLRRNA</sequence>
<comment type="caution">
    <text evidence="1">The sequence shown here is derived from an EMBL/GenBank/DDBJ whole genome shotgun (WGS) entry which is preliminary data.</text>
</comment>
<name>A0ABU9KIZ9_9MICC</name>
<dbReference type="RefSeq" id="WP_342006864.1">
    <property type="nucleotide sequence ID" value="NZ_JBCAMI010000001.1"/>
</dbReference>
<accession>A0ABU9KIZ9</accession>
<organism evidence="1 2">
    <name type="scientific">Arthrobacter nanjingensis</name>
    <dbReference type="NCBI Taxonomy" id="1387716"/>
    <lineage>
        <taxon>Bacteria</taxon>
        <taxon>Bacillati</taxon>
        <taxon>Actinomycetota</taxon>
        <taxon>Actinomycetes</taxon>
        <taxon>Micrococcales</taxon>
        <taxon>Micrococcaceae</taxon>
        <taxon>Arthrobacter</taxon>
    </lineage>
</organism>
<evidence type="ECO:0000313" key="1">
    <source>
        <dbReference type="EMBL" id="MEL4079273.1"/>
    </source>
</evidence>
<dbReference type="InterPro" id="IPR029058">
    <property type="entry name" value="AB_hydrolase_fold"/>
</dbReference>
<protein>
    <recommendedName>
        <fullName evidence="3">Alpha/beta hydrolase</fullName>
    </recommendedName>
</protein>
<reference evidence="1 2" key="1">
    <citation type="submission" date="2024-04" db="EMBL/GenBank/DDBJ databases">
        <title>Arthrobacter nanjingensis.</title>
        <authorList>
            <person name="Park M."/>
        </authorList>
    </citation>
    <scope>NUCLEOTIDE SEQUENCE [LARGE SCALE GENOMIC DNA]</scope>
    <source>
        <strain evidence="1 2">A33</strain>
    </source>
</reference>
<keyword evidence="2" id="KW-1185">Reference proteome</keyword>
<dbReference type="Gene3D" id="3.40.50.1820">
    <property type="entry name" value="alpha/beta hydrolase"/>
    <property type="match status" value="1"/>
</dbReference>
<evidence type="ECO:0000313" key="2">
    <source>
        <dbReference type="Proteomes" id="UP001388406"/>
    </source>
</evidence>
<dbReference type="EMBL" id="JBCAMI010000001">
    <property type="protein sequence ID" value="MEL4079273.1"/>
    <property type="molecule type" value="Genomic_DNA"/>
</dbReference>
<dbReference type="SUPFAM" id="SSF53474">
    <property type="entry name" value="alpha/beta-Hydrolases"/>
    <property type="match status" value="1"/>
</dbReference>
<evidence type="ECO:0008006" key="3">
    <source>
        <dbReference type="Google" id="ProtNLM"/>
    </source>
</evidence>
<gene>
    <name evidence="1" type="ORF">AAC385_00140</name>
</gene>
<dbReference type="Proteomes" id="UP001388406">
    <property type="component" value="Unassembled WGS sequence"/>
</dbReference>